<dbReference type="PROSITE" id="PS50932">
    <property type="entry name" value="HTH_LACI_2"/>
    <property type="match status" value="1"/>
</dbReference>
<evidence type="ECO:0000313" key="8">
    <source>
        <dbReference type="Proteomes" id="UP001596072"/>
    </source>
</evidence>
<proteinExistence type="predicted"/>
<evidence type="ECO:0000259" key="6">
    <source>
        <dbReference type="PROSITE" id="PS50932"/>
    </source>
</evidence>
<dbReference type="PANTHER" id="PTHR30146:SF148">
    <property type="entry name" value="HTH-TYPE TRANSCRIPTIONAL REPRESSOR PURR-RELATED"/>
    <property type="match status" value="1"/>
</dbReference>
<feature type="region of interest" description="Disordered" evidence="5">
    <location>
        <begin position="333"/>
        <end position="357"/>
    </location>
</feature>
<dbReference type="GO" id="GO:0003677">
    <property type="term" value="F:DNA binding"/>
    <property type="evidence" value="ECO:0007669"/>
    <property type="project" value="UniProtKB-KW"/>
</dbReference>
<dbReference type="EMBL" id="JBHSNS010000001">
    <property type="protein sequence ID" value="MFC5727571.1"/>
    <property type="molecule type" value="Genomic_DNA"/>
</dbReference>
<reference evidence="8" key="1">
    <citation type="journal article" date="2019" name="Int. J. Syst. Evol. Microbiol.">
        <title>The Global Catalogue of Microorganisms (GCM) 10K type strain sequencing project: providing services to taxonomists for standard genome sequencing and annotation.</title>
        <authorList>
            <consortium name="The Broad Institute Genomics Platform"/>
            <consortium name="The Broad Institute Genome Sequencing Center for Infectious Disease"/>
            <person name="Wu L."/>
            <person name="Ma J."/>
        </authorList>
    </citation>
    <scope>NUCLEOTIDE SEQUENCE [LARGE SCALE GENOMIC DNA]</scope>
    <source>
        <strain evidence="8">YIM 94188</strain>
    </source>
</reference>
<feature type="domain" description="HTH lacI-type" evidence="6">
    <location>
        <begin position="7"/>
        <end position="64"/>
    </location>
</feature>
<evidence type="ECO:0000256" key="2">
    <source>
        <dbReference type="ARBA" id="ARBA00023015"/>
    </source>
</evidence>
<keyword evidence="3 7" id="KW-0238">DNA-binding</keyword>
<dbReference type="PANTHER" id="PTHR30146">
    <property type="entry name" value="LACI-RELATED TRANSCRIPTIONAL REPRESSOR"/>
    <property type="match status" value="1"/>
</dbReference>
<evidence type="ECO:0000256" key="1">
    <source>
        <dbReference type="ARBA" id="ARBA00022491"/>
    </source>
</evidence>
<organism evidence="7 8">
    <name type="scientific">Nocardioides vastitatis</name>
    <dbReference type="NCBI Taxonomy" id="2568655"/>
    <lineage>
        <taxon>Bacteria</taxon>
        <taxon>Bacillati</taxon>
        <taxon>Actinomycetota</taxon>
        <taxon>Actinomycetes</taxon>
        <taxon>Propionibacteriales</taxon>
        <taxon>Nocardioidaceae</taxon>
        <taxon>Nocardioides</taxon>
    </lineage>
</organism>
<dbReference type="InterPro" id="IPR046335">
    <property type="entry name" value="LacI/GalR-like_sensor"/>
</dbReference>
<dbReference type="Pfam" id="PF13377">
    <property type="entry name" value="Peripla_BP_3"/>
    <property type="match status" value="1"/>
</dbReference>
<dbReference type="SUPFAM" id="SSF47413">
    <property type="entry name" value="lambda repressor-like DNA-binding domains"/>
    <property type="match status" value="1"/>
</dbReference>
<dbReference type="CDD" id="cd06288">
    <property type="entry name" value="PBP1_sucrose_transcription_regulator"/>
    <property type="match status" value="1"/>
</dbReference>
<keyword evidence="1" id="KW-0678">Repressor</keyword>
<dbReference type="InterPro" id="IPR010982">
    <property type="entry name" value="Lambda_DNA-bd_dom_sf"/>
</dbReference>
<dbReference type="PROSITE" id="PS00356">
    <property type="entry name" value="HTH_LACI_1"/>
    <property type="match status" value="1"/>
</dbReference>
<keyword evidence="8" id="KW-1185">Reference proteome</keyword>
<keyword evidence="2" id="KW-0805">Transcription regulation</keyword>
<keyword evidence="4" id="KW-0804">Transcription</keyword>
<dbReference type="Gene3D" id="3.40.50.2300">
    <property type="match status" value="2"/>
</dbReference>
<dbReference type="Pfam" id="PF00356">
    <property type="entry name" value="LacI"/>
    <property type="match status" value="1"/>
</dbReference>
<dbReference type="CDD" id="cd01392">
    <property type="entry name" value="HTH_LacI"/>
    <property type="match status" value="1"/>
</dbReference>
<dbReference type="SMART" id="SM00354">
    <property type="entry name" value="HTH_LACI"/>
    <property type="match status" value="1"/>
</dbReference>
<feature type="compositionally biased region" description="Polar residues" evidence="5">
    <location>
        <begin position="333"/>
        <end position="349"/>
    </location>
</feature>
<sequence length="357" mass="37717">MSVQRRVRLADVAARAGVSRTTASYVLNGTSAQMRISAETEQRVRSAVMELGYRRNRSALSLRTATTQTIGVISDFVATGHFASQMLRGASAAARAQDHLIVIGETEGDPAVEIQMIEEMLDRQVDGIIYTTLVTAEVRVPAQLRERRAVLLNCVDPVADLPAVLPDELAGGRSAADVLLAAGAGERVYVVGEEVNPHAIAGPQRVQGVEEALATAGTPLAGVVPCFWDVEPAYEAVTAWLATDVTPTALVCLNDRIAMGTYQALAAHGLQVPSDVSIISFDGSELAGWLRPALTSVRIPYAELGALAVQTLLDPTAPTTVLRSPMTLLHGGSVSSARGYQSSGRQPTRTGAGRALR</sequence>
<evidence type="ECO:0000256" key="5">
    <source>
        <dbReference type="SAM" id="MobiDB-lite"/>
    </source>
</evidence>
<dbReference type="SUPFAM" id="SSF53822">
    <property type="entry name" value="Periplasmic binding protein-like I"/>
    <property type="match status" value="1"/>
</dbReference>
<dbReference type="Proteomes" id="UP001596072">
    <property type="component" value="Unassembled WGS sequence"/>
</dbReference>
<evidence type="ECO:0000313" key="7">
    <source>
        <dbReference type="EMBL" id="MFC5727571.1"/>
    </source>
</evidence>
<name>A0ABW0Z9R6_9ACTN</name>
<evidence type="ECO:0000256" key="3">
    <source>
        <dbReference type="ARBA" id="ARBA00023125"/>
    </source>
</evidence>
<dbReference type="RefSeq" id="WP_136434141.1">
    <property type="nucleotide sequence ID" value="NZ_JBHSNS010000001.1"/>
</dbReference>
<protein>
    <submittedName>
        <fullName evidence="7">LacI family DNA-binding transcriptional regulator</fullName>
    </submittedName>
</protein>
<evidence type="ECO:0000256" key="4">
    <source>
        <dbReference type="ARBA" id="ARBA00023163"/>
    </source>
</evidence>
<dbReference type="Gene3D" id="1.10.260.40">
    <property type="entry name" value="lambda repressor-like DNA-binding domains"/>
    <property type="match status" value="1"/>
</dbReference>
<comment type="caution">
    <text evidence="7">The sequence shown here is derived from an EMBL/GenBank/DDBJ whole genome shotgun (WGS) entry which is preliminary data.</text>
</comment>
<gene>
    <name evidence="7" type="ORF">ACFPQB_01485</name>
</gene>
<accession>A0ABW0Z9R6</accession>
<dbReference type="InterPro" id="IPR028082">
    <property type="entry name" value="Peripla_BP_I"/>
</dbReference>
<dbReference type="InterPro" id="IPR000843">
    <property type="entry name" value="HTH_LacI"/>
</dbReference>